<dbReference type="Pfam" id="PF02538">
    <property type="entry name" value="Hydantoinase_B"/>
    <property type="match status" value="1"/>
</dbReference>
<evidence type="ECO:0000256" key="1">
    <source>
        <dbReference type="SAM" id="MobiDB-lite"/>
    </source>
</evidence>
<evidence type="ECO:0000313" key="4">
    <source>
        <dbReference type="Proteomes" id="UP001596547"/>
    </source>
</evidence>
<dbReference type="PANTHER" id="PTHR11365">
    <property type="entry name" value="5-OXOPROLINASE RELATED"/>
    <property type="match status" value="1"/>
</dbReference>
<feature type="region of interest" description="Disordered" evidence="1">
    <location>
        <begin position="581"/>
        <end position="601"/>
    </location>
</feature>
<dbReference type="AlphaFoldDB" id="A0ABD6ADY6"/>
<dbReference type="GeneID" id="79317058"/>
<protein>
    <submittedName>
        <fullName evidence="3">Hydantoinase B/oxoprolinase family protein</fullName>
    </submittedName>
</protein>
<reference evidence="3 4" key="1">
    <citation type="journal article" date="2019" name="Int. J. Syst. Evol. Microbiol.">
        <title>The Global Catalogue of Microorganisms (GCM) 10K type strain sequencing project: providing services to taxonomists for standard genome sequencing and annotation.</title>
        <authorList>
            <consortium name="The Broad Institute Genomics Platform"/>
            <consortium name="The Broad Institute Genome Sequencing Center for Infectious Disease"/>
            <person name="Wu L."/>
            <person name="Ma J."/>
        </authorList>
    </citation>
    <scope>NUCLEOTIDE SEQUENCE [LARGE SCALE GENOMIC DNA]</scope>
    <source>
        <strain evidence="3 4">PSR21</strain>
    </source>
</reference>
<dbReference type="InterPro" id="IPR003692">
    <property type="entry name" value="Hydantoinase_B"/>
</dbReference>
<dbReference type="InterPro" id="IPR045079">
    <property type="entry name" value="Oxoprolinase-like"/>
</dbReference>
<proteinExistence type="predicted"/>
<keyword evidence="4" id="KW-1185">Reference proteome</keyword>
<dbReference type="Proteomes" id="UP001596547">
    <property type="component" value="Unassembled WGS sequence"/>
</dbReference>
<evidence type="ECO:0000313" key="3">
    <source>
        <dbReference type="EMBL" id="MFC7318754.1"/>
    </source>
</evidence>
<dbReference type="EMBL" id="JBHTBF010000003">
    <property type="protein sequence ID" value="MFC7318754.1"/>
    <property type="molecule type" value="Genomic_DNA"/>
</dbReference>
<dbReference type="PANTHER" id="PTHR11365:SF23">
    <property type="entry name" value="HYPOTHETICAL 5-OXOPROLINASE (EUROFUNG)-RELATED"/>
    <property type="match status" value="1"/>
</dbReference>
<feature type="compositionally biased region" description="Polar residues" evidence="1">
    <location>
        <begin position="581"/>
        <end position="592"/>
    </location>
</feature>
<dbReference type="RefSeq" id="WP_276306410.1">
    <property type="nucleotide sequence ID" value="NZ_CP119993.1"/>
</dbReference>
<gene>
    <name evidence="3" type="ORF">ACFQPE_18415</name>
</gene>
<organism evidence="3 4">
    <name type="scientific">Halomarina halobia</name>
    <dbReference type="NCBI Taxonomy" id="3033386"/>
    <lineage>
        <taxon>Archaea</taxon>
        <taxon>Methanobacteriati</taxon>
        <taxon>Methanobacteriota</taxon>
        <taxon>Stenosarchaea group</taxon>
        <taxon>Halobacteria</taxon>
        <taxon>Halobacteriales</taxon>
        <taxon>Natronomonadaceae</taxon>
        <taxon>Halomarina</taxon>
    </lineage>
</organism>
<feature type="domain" description="Hydantoinase B/oxoprolinase" evidence="2">
    <location>
        <begin position="48"/>
        <end position="598"/>
    </location>
</feature>
<accession>A0ABD6ADY6</accession>
<name>A0ABD6ADY6_9EURY</name>
<evidence type="ECO:0000259" key="2">
    <source>
        <dbReference type="Pfam" id="PF02538"/>
    </source>
</evidence>
<sequence length="664" mass="73365">MASHADGNDEQHQGTNVWDDFRHGYVPRDELDIHPDVTLHREAEDDVDPVTYNVLRHRLYTINEEHGHTLENVSGSPVAYFAQDFNPTILTADGEVVFQGPYIQFFSPIAELQVKWVLENRSGNPGIEPGDMFFSNDPWVGSTHQPDVFFLAPVFRDDELFCWVVNTLHQYDIGGISAGSFCPSADDVFGEPTPIPPTKVVEDDEVRQDIRQMYLRHSRLPNLVGLDFNAQVAGCRVTRDRIHDVIDEYGAETVKGVMNQVIDDSENRYLQKIRKIPDGTWRAREYMEGSQTGDSDVYPVEIQMTKRGDTLTFRNEGTAESQGVMNISYAGFRTAIMSVLNPLMLYDELFVASGAFRHIEIETTPGTLNRAEWPAGCSPGGTTNIEFSIGLIQDVMGRMLSAAPDLKADIVSDTPSLSTMAQAGVDQWGNPFGTMNLDIMGAGIGATPNKDGVDAGGYLWGPKGPMPNIENNEQDYPILYLYKEIVEDSGAPGERRGGATMQYGFIPHKTERIHNVFCGNSGVTPISAGLASYPGPPSLNQVVEDTDVTERLENQDIPQSLDEFGAEVRQFAPKSEYTQNPNDVVQARNGTPSGYGDPLKRDPERVAEDIVQNVVSETAARDIYGVVVDRDGAAVEVIDDETAARREELRRQRLEDGVVPAEGA</sequence>
<comment type="caution">
    <text evidence="3">The sequence shown here is derived from an EMBL/GenBank/DDBJ whole genome shotgun (WGS) entry which is preliminary data.</text>
</comment>